<dbReference type="InterPro" id="IPR015590">
    <property type="entry name" value="Aldehyde_DH_dom"/>
</dbReference>
<dbReference type="AlphaFoldDB" id="A0A1B4FTJ0"/>
<proteinExistence type="predicted"/>
<dbReference type="SUPFAM" id="SSF53720">
    <property type="entry name" value="ALDH-like"/>
    <property type="match status" value="1"/>
</dbReference>
<sequence length="108" mass="11285">MDGGDVLAGGGAAAGPGFFVKSTVIANVDHRLLGIGRDEVFGLVLVAMPYNELDEAITAANDSEYRLGASVWTDRLASALQVVDRVKAGIVWVNAHNMVNPALPFGGF</sequence>
<name>A0A1B4FTJ0_9BURK</name>
<dbReference type="Gene3D" id="3.40.309.10">
    <property type="entry name" value="Aldehyde Dehydrogenase, Chain A, domain 2"/>
    <property type="match status" value="1"/>
</dbReference>
<dbReference type="InterPro" id="IPR016163">
    <property type="entry name" value="Ald_DH_C"/>
</dbReference>
<feature type="domain" description="Aldehyde dehydrogenase" evidence="1">
    <location>
        <begin position="3"/>
        <end position="108"/>
    </location>
</feature>
<dbReference type="GO" id="GO:0016620">
    <property type="term" value="F:oxidoreductase activity, acting on the aldehyde or oxo group of donors, NAD or NADP as acceptor"/>
    <property type="evidence" value="ECO:0007669"/>
    <property type="project" value="InterPro"/>
</dbReference>
<gene>
    <name evidence="2" type="ORF">WS71_06465</name>
</gene>
<evidence type="ECO:0000313" key="2">
    <source>
        <dbReference type="EMBL" id="AOJ06992.1"/>
    </source>
</evidence>
<organism evidence="2 3">
    <name type="scientific">Burkholderia mayonis</name>
    <dbReference type="NCBI Taxonomy" id="1385591"/>
    <lineage>
        <taxon>Bacteria</taxon>
        <taxon>Pseudomonadati</taxon>
        <taxon>Pseudomonadota</taxon>
        <taxon>Betaproteobacteria</taxon>
        <taxon>Burkholderiales</taxon>
        <taxon>Burkholderiaceae</taxon>
        <taxon>Burkholderia</taxon>
        <taxon>pseudomallei group</taxon>
    </lineage>
</organism>
<dbReference type="Pfam" id="PF00171">
    <property type="entry name" value="Aldedh"/>
    <property type="match status" value="1"/>
</dbReference>
<dbReference type="EMBL" id="CP013388">
    <property type="protein sequence ID" value="AOJ06992.1"/>
    <property type="molecule type" value="Genomic_DNA"/>
</dbReference>
<evidence type="ECO:0000259" key="1">
    <source>
        <dbReference type="Pfam" id="PF00171"/>
    </source>
</evidence>
<dbReference type="Proteomes" id="UP000067711">
    <property type="component" value="Chromosome 2"/>
</dbReference>
<protein>
    <recommendedName>
        <fullName evidence="1">Aldehyde dehydrogenase domain-containing protein</fullName>
    </recommendedName>
</protein>
<accession>A0A1B4FTJ0</accession>
<reference evidence="2 3" key="1">
    <citation type="submission" date="2015-12" db="EMBL/GenBank/DDBJ databases">
        <title>Diversity of Burkholderia near neighbor genomes.</title>
        <authorList>
            <person name="Sahl J."/>
            <person name="Wagner D."/>
            <person name="Keim P."/>
        </authorList>
    </citation>
    <scope>NUCLEOTIDE SEQUENCE [LARGE SCALE GENOMIC DNA]</scope>
    <source>
        <strain evidence="2 3">BDU8</strain>
    </source>
</reference>
<dbReference type="PANTHER" id="PTHR11699">
    <property type="entry name" value="ALDEHYDE DEHYDROGENASE-RELATED"/>
    <property type="match status" value="1"/>
</dbReference>
<evidence type="ECO:0000313" key="3">
    <source>
        <dbReference type="Proteomes" id="UP000067711"/>
    </source>
</evidence>
<dbReference type="InterPro" id="IPR016161">
    <property type="entry name" value="Ald_DH/histidinol_DH"/>
</dbReference>